<dbReference type="Proteomes" id="UP000190166">
    <property type="component" value="Unassembled WGS sequence"/>
</dbReference>
<name>A0A1T5NFR3_9BACT</name>
<proteinExistence type="predicted"/>
<dbReference type="PANTHER" id="PTHR30273">
    <property type="entry name" value="PERIPLASMIC SIGNAL SENSOR AND SIGMA FACTOR ACTIVATOR FECR-RELATED"/>
    <property type="match status" value="1"/>
</dbReference>
<keyword evidence="1" id="KW-0472">Membrane</keyword>
<dbReference type="InterPro" id="IPR012373">
    <property type="entry name" value="Ferrdict_sens_TM"/>
</dbReference>
<dbReference type="GO" id="GO:0016989">
    <property type="term" value="F:sigma factor antagonist activity"/>
    <property type="evidence" value="ECO:0007669"/>
    <property type="project" value="TreeGrafter"/>
</dbReference>
<feature type="transmembrane region" description="Helical" evidence="1">
    <location>
        <begin position="85"/>
        <end position="107"/>
    </location>
</feature>
<dbReference type="Pfam" id="PF04773">
    <property type="entry name" value="FecR"/>
    <property type="match status" value="1"/>
</dbReference>
<evidence type="ECO:0000259" key="2">
    <source>
        <dbReference type="Pfam" id="PF04773"/>
    </source>
</evidence>
<gene>
    <name evidence="3" type="ORF">SAMN05660461_1445</name>
</gene>
<evidence type="ECO:0000313" key="3">
    <source>
        <dbReference type="EMBL" id="SKC99325.1"/>
    </source>
</evidence>
<dbReference type="AlphaFoldDB" id="A0A1T5NFR3"/>
<dbReference type="Gene3D" id="2.60.120.1440">
    <property type="match status" value="1"/>
</dbReference>
<sequence>MEEQDFDYNLLVRFIEGNADAREKEQVMDWLHQNEQHKQLYFQVKDILDYAAAPGVTAAETEQRWQQVSARLAAAPATAKVLYPWYRVAAAVAVLMILAAAILYTWLPARPALVTILNKDAAPKVVMLPDSSQVWLLKGSELSYAPGWEKERKVTLKGTAFFEVNKHTEHPFTVKMQQMDIIVLGTSFIANSGAATAAAAVSDGMVKAVLPGKEWTLKPDEGVFFENGKSSKQVVHGSYYRMMKAGYFDFNNTTMSEIAEILQVVYGYQVTVRQPEVLQQRSMSGHMAISDEASLHKAISIIMHVEIIKDGQQIIIQPK</sequence>
<keyword evidence="1" id="KW-1133">Transmembrane helix</keyword>
<accession>A0A1T5NFR3</accession>
<reference evidence="3 4" key="1">
    <citation type="submission" date="2017-02" db="EMBL/GenBank/DDBJ databases">
        <authorList>
            <person name="Peterson S.W."/>
        </authorList>
    </citation>
    <scope>NUCLEOTIDE SEQUENCE [LARGE SCALE GENOMIC DNA]</scope>
    <source>
        <strain evidence="3 4">DSM 18108</strain>
    </source>
</reference>
<keyword evidence="4" id="KW-1185">Reference proteome</keyword>
<evidence type="ECO:0000256" key="1">
    <source>
        <dbReference type="SAM" id="Phobius"/>
    </source>
</evidence>
<dbReference type="RefSeq" id="WP_079468708.1">
    <property type="nucleotide sequence ID" value="NZ_FUZZ01000001.1"/>
</dbReference>
<dbReference type="EMBL" id="FUZZ01000001">
    <property type="protein sequence ID" value="SKC99325.1"/>
    <property type="molecule type" value="Genomic_DNA"/>
</dbReference>
<dbReference type="PIRSF" id="PIRSF018266">
    <property type="entry name" value="FecR"/>
    <property type="match status" value="1"/>
</dbReference>
<evidence type="ECO:0000313" key="4">
    <source>
        <dbReference type="Proteomes" id="UP000190166"/>
    </source>
</evidence>
<protein>
    <submittedName>
        <fullName evidence="3">FecR family protein</fullName>
    </submittedName>
</protein>
<dbReference type="STRING" id="393003.SAMN05660461_1445"/>
<dbReference type="PANTHER" id="PTHR30273:SF2">
    <property type="entry name" value="PROTEIN FECR"/>
    <property type="match status" value="1"/>
</dbReference>
<keyword evidence="1" id="KW-0812">Transmembrane</keyword>
<feature type="domain" description="FecR protein" evidence="2">
    <location>
        <begin position="125"/>
        <end position="207"/>
    </location>
</feature>
<dbReference type="Gene3D" id="3.55.50.30">
    <property type="match status" value="1"/>
</dbReference>
<organism evidence="3 4">
    <name type="scientific">Chitinophaga ginsengisegetis</name>
    <dbReference type="NCBI Taxonomy" id="393003"/>
    <lineage>
        <taxon>Bacteria</taxon>
        <taxon>Pseudomonadati</taxon>
        <taxon>Bacteroidota</taxon>
        <taxon>Chitinophagia</taxon>
        <taxon>Chitinophagales</taxon>
        <taxon>Chitinophagaceae</taxon>
        <taxon>Chitinophaga</taxon>
    </lineage>
</organism>
<dbReference type="InterPro" id="IPR006860">
    <property type="entry name" value="FecR"/>
</dbReference>